<evidence type="ECO:0000256" key="5">
    <source>
        <dbReference type="SAM" id="MobiDB-lite"/>
    </source>
</evidence>
<comment type="similarity">
    <text evidence="1">Belongs to the aldehyde dehydrogenase family.</text>
</comment>
<dbReference type="PANTHER" id="PTHR43866:SF3">
    <property type="entry name" value="METHYLMALONATE-SEMIALDEHYDE DEHYDROGENASE [ACYLATING], MITOCHONDRIAL"/>
    <property type="match status" value="1"/>
</dbReference>
<reference evidence="7 8" key="1">
    <citation type="submission" date="2024-07" db="EMBL/GenBank/DDBJ databases">
        <title>Draft sequence of the Neodothiora populina.</title>
        <authorList>
            <person name="Drown D.D."/>
            <person name="Schuette U.S."/>
            <person name="Buechlein A.B."/>
            <person name="Rusch D.R."/>
            <person name="Winton L.W."/>
            <person name="Adams G.A."/>
        </authorList>
    </citation>
    <scope>NUCLEOTIDE SEQUENCE [LARGE SCALE GENOMIC DNA]</scope>
    <source>
        <strain evidence="7 8">CPC 39397</strain>
    </source>
</reference>
<evidence type="ECO:0000256" key="1">
    <source>
        <dbReference type="ARBA" id="ARBA00009986"/>
    </source>
</evidence>
<dbReference type="InterPro" id="IPR016163">
    <property type="entry name" value="Ald_DH_C"/>
</dbReference>
<dbReference type="EC" id="1.2.1.27" evidence="2"/>
<accession>A0ABR3P602</accession>
<dbReference type="RefSeq" id="XP_069197833.1">
    <property type="nucleotide sequence ID" value="XM_069345634.1"/>
</dbReference>
<dbReference type="NCBIfam" id="TIGR01722">
    <property type="entry name" value="MMSDH"/>
    <property type="match status" value="1"/>
</dbReference>
<dbReference type="Gene3D" id="3.40.605.10">
    <property type="entry name" value="Aldehyde Dehydrogenase, Chain A, domain 1"/>
    <property type="match status" value="1"/>
</dbReference>
<keyword evidence="8" id="KW-1185">Reference proteome</keyword>
<proteinExistence type="inferred from homology"/>
<evidence type="ECO:0000256" key="2">
    <source>
        <dbReference type="ARBA" id="ARBA00013048"/>
    </source>
</evidence>
<dbReference type="PROSITE" id="PS00070">
    <property type="entry name" value="ALDEHYDE_DEHYDR_CYS"/>
    <property type="match status" value="1"/>
</dbReference>
<dbReference type="InterPro" id="IPR010061">
    <property type="entry name" value="MeMal-semiAld_DH"/>
</dbReference>
<dbReference type="InterPro" id="IPR015590">
    <property type="entry name" value="Aldehyde_DH_dom"/>
</dbReference>
<dbReference type="PANTHER" id="PTHR43866">
    <property type="entry name" value="MALONATE-SEMIALDEHYDE DEHYDROGENASE"/>
    <property type="match status" value="1"/>
</dbReference>
<feature type="region of interest" description="Disordered" evidence="5">
    <location>
        <begin position="1"/>
        <end position="95"/>
    </location>
</feature>
<dbReference type="Proteomes" id="UP001562354">
    <property type="component" value="Unassembled WGS sequence"/>
</dbReference>
<evidence type="ECO:0000259" key="6">
    <source>
        <dbReference type="Pfam" id="PF00171"/>
    </source>
</evidence>
<gene>
    <name evidence="7" type="ORF">AAFC00_005794</name>
</gene>
<dbReference type="EMBL" id="JBFMKM010000013">
    <property type="protein sequence ID" value="KAL1301557.1"/>
    <property type="molecule type" value="Genomic_DNA"/>
</dbReference>
<dbReference type="SUPFAM" id="SSF53720">
    <property type="entry name" value="ALDH-like"/>
    <property type="match status" value="1"/>
</dbReference>
<dbReference type="Pfam" id="PF00171">
    <property type="entry name" value="Aldedh"/>
    <property type="match status" value="1"/>
</dbReference>
<dbReference type="InterPro" id="IPR016161">
    <property type="entry name" value="Ald_DH/histidinol_DH"/>
</dbReference>
<organism evidence="7 8">
    <name type="scientific">Neodothiora populina</name>
    <dbReference type="NCBI Taxonomy" id="2781224"/>
    <lineage>
        <taxon>Eukaryota</taxon>
        <taxon>Fungi</taxon>
        <taxon>Dikarya</taxon>
        <taxon>Ascomycota</taxon>
        <taxon>Pezizomycotina</taxon>
        <taxon>Dothideomycetes</taxon>
        <taxon>Dothideomycetidae</taxon>
        <taxon>Dothideales</taxon>
        <taxon>Dothioraceae</taxon>
        <taxon>Neodothiora</taxon>
    </lineage>
</organism>
<keyword evidence="4" id="KW-0520">NAD</keyword>
<evidence type="ECO:0000256" key="4">
    <source>
        <dbReference type="ARBA" id="ARBA00023027"/>
    </source>
</evidence>
<sequence length="572" mass="61828">MVEDTALPALTPASSAGSPDTVTRPKRKANTATNRAKQQKRPRIEGPRPTAIDPEPEVQTEIPEIGEIDKQSTPGTPSVQPLAHQTPRSPRPSGVTCNFIDNQFTPSKTRSWIPVHDPATQQLITRVPESTLTDVHNAVNSAEAAQKKWRRVPLTKRRKPLLRLIELMRNNEMSLVNAIVRDVGKTADDAISEISRSVNMVEAALSCTSVLLGYHFDNEATETHTIDEPLGVCMAVTPFNFPLMVPMWLIPFAITTGNTIILKPSEQAPSVITVLGELFQQAEFPEGVFSIIHGGPAAVDKLLAEPAIKAVSFVGSDAAGQHIHSTAIAARKRVQANCGVKNHGVVMPDANKRQTLFALAASCFGAAGQRCMGVSVAVFVGESNEWLSELVEIAAQFKVGTASQQGIALGPLISRASKQKVEQMIQGAIKDGARVLLDGRGVQVPDFPDGNFIGPTIITDVQTYMECYQKEILGPVLVCMQAESLEEAIELVNDNPYGNGCSIFTSSAKKAQMFQREVNIGRIGINVPLIATSGQISNSSNKDSFLGDINVHGFRGHQFFTTTKTISSIWKD</sequence>
<dbReference type="GeneID" id="95979493"/>
<evidence type="ECO:0000313" key="8">
    <source>
        <dbReference type="Proteomes" id="UP001562354"/>
    </source>
</evidence>
<keyword evidence="3" id="KW-0560">Oxidoreductase</keyword>
<dbReference type="InterPro" id="IPR016162">
    <property type="entry name" value="Ald_DH_N"/>
</dbReference>
<comment type="caution">
    <text evidence="7">The sequence shown here is derived from an EMBL/GenBank/DDBJ whole genome shotgun (WGS) entry which is preliminary data.</text>
</comment>
<evidence type="ECO:0000256" key="3">
    <source>
        <dbReference type="ARBA" id="ARBA00023002"/>
    </source>
</evidence>
<dbReference type="Gene3D" id="3.40.309.10">
    <property type="entry name" value="Aldehyde Dehydrogenase, Chain A, domain 2"/>
    <property type="match status" value="1"/>
</dbReference>
<feature type="domain" description="Aldehyde dehydrogenase" evidence="6">
    <location>
        <begin position="105"/>
        <end position="566"/>
    </location>
</feature>
<evidence type="ECO:0000313" key="7">
    <source>
        <dbReference type="EMBL" id="KAL1301557.1"/>
    </source>
</evidence>
<protein>
    <recommendedName>
        <fullName evidence="2">methylmalonate-semialdehyde dehydrogenase (CoA acylating)</fullName>
        <ecNumber evidence="2">1.2.1.27</ecNumber>
    </recommendedName>
</protein>
<name>A0ABR3P602_9PEZI</name>
<feature type="compositionally biased region" description="Polar residues" evidence="5">
    <location>
        <begin position="12"/>
        <end position="21"/>
    </location>
</feature>
<dbReference type="InterPro" id="IPR016160">
    <property type="entry name" value="Ald_DH_CS_CYS"/>
</dbReference>